<organism evidence="7 8">
    <name type="scientific">Sphingobium chlorophenolicum</name>
    <dbReference type="NCBI Taxonomy" id="46429"/>
    <lineage>
        <taxon>Bacteria</taxon>
        <taxon>Pseudomonadati</taxon>
        <taxon>Pseudomonadota</taxon>
        <taxon>Alphaproteobacteria</taxon>
        <taxon>Sphingomonadales</taxon>
        <taxon>Sphingomonadaceae</taxon>
        <taxon>Sphingobium</taxon>
    </lineage>
</organism>
<dbReference type="GO" id="GO:0003677">
    <property type="term" value="F:DNA binding"/>
    <property type="evidence" value="ECO:0007669"/>
    <property type="project" value="InterPro"/>
</dbReference>
<dbReference type="Proteomes" id="UP000028411">
    <property type="component" value="Unassembled WGS sequence"/>
</dbReference>
<dbReference type="SUPFAM" id="SSF88946">
    <property type="entry name" value="Sigma2 domain of RNA polymerase sigma factors"/>
    <property type="match status" value="1"/>
</dbReference>
<dbReference type="InterPro" id="IPR013325">
    <property type="entry name" value="RNA_pol_sigma_r2"/>
</dbReference>
<feature type="domain" description="RNA polymerase sigma-70 region 2" evidence="5">
    <location>
        <begin position="14"/>
        <end position="77"/>
    </location>
</feature>
<dbReference type="PANTHER" id="PTHR43133">
    <property type="entry name" value="RNA POLYMERASE ECF-TYPE SIGMA FACTO"/>
    <property type="match status" value="1"/>
</dbReference>
<keyword evidence="4" id="KW-0804">Transcription</keyword>
<evidence type="ECO:0000256" key="1">
    <source>
        <dbReference type="ARBA" id="ARBA00010641"/>
    </source>
</evidence>
<evidence type="ECO:0000259" key="6">
    <source>
        <dbReference type="Pfam" id="PF08281"/>
    </source>
</evidence>
<dbReference type="AlphaFoldDB" id="A0A081RA89"/>
<dbReference type="PATRIC" id="fig|46429.4.peg.3581"/>
<dbReference type="NCBIfam" id="TIGR02937">
    <property type="entry name" value="sigma70-ECF"/>
    <property type="match status" value="1"/>
</dbReference>
<evidence type="ECO:0000256" key="2">
    <source>
        <dbReference type="ARBA" id="ARBA00023015"/>
    </source>
</evidence>
<evidence type="ECO:0000256" key="3">
    <source>
        <dbReference type="ARBA" id="ARBA00023082"/>
    </source>
</evidence>
<dbReference type="GO" id="GO:0006352">
    <property type="term" value="P:DNA-templated transcription initiation"/>
    <property type="evidence" value="ECO:0007669"/>
    <property type="project" value="InterPro"/>
</dbReference>
<dbReference type="GO" id="GO:0016987">
    <property type="term" value="F:sigma factor activity"/>
    <property type="evidence" value="ECO:0007669"/>
    <property type="project" value="UniProtKB-KW"/>
</dbReference>
<dbReference type="SUPFAM" id="SSF88659">
    <property type="entry name" value="Sigma3 and sigma4 domains of RNA polymerase sigma factors"/>
    <property type="match status" value="1"/>
</dbReference>
<keyword evidence="3" id="KW-0731">Sigma factor</keyword>
<dbReference type="Pfam" id="PF04542">
    <property type="entry name" value="Sigma70_r2"/>
    <property type="match status" value="1"/>
</dbReference>
<dbReference type="EMBL" id="JFHR01000051">
    <property type="protein sequence ID" value="KEQ52112.1"/>
    <property type="molecule type" value="Genomic_DNA"/>
</dbReference>
<evidence type="ECO:0000256" key="4">
    <source>
        <dbReference type="ARBA" id="ARBA00023163"/>
    </source>
</evidence>
<evidence type="ECO:0000259" key="5">
    <source>
        <dbReference type="Pfam" id="PF04542"/>
    </source>
</evidence>
<dbReference type="InterPro" id="IPR014284">
    <property type="entry name" value="RNA_pol_sigma-70_dom"/>
</dbReference>
<dbReference type="Pfam" id="PF08281">
    <property type="entry name" value="Sigma70_r4_2"/>
    <property type="match status" value="1"/>
</dbReference>
<dbReference type="RefSeq" id="WP_037455096.1">
    <property type="nucleotide sequence ID" value="NZ_JFHR01000051.1"/>
</dbReference>
<dbReference type="eggNOG" id="COG1595">
    <property type="taxonomic scope" value="Bacteria"/>
</dbReference>
<keyword evidence="2" id="KW-0805">Transcription regulation</keyword>
<dbReference type="InterPro" id="IPR036388">
    <property type="entry name" value="WH-like_DNA-bd_sf"/>
</dbReference>
<evidence type="ECO:0000313" key="8">
    <source>
        <dbReference type="Proteomes" id="UP000028411"/>
    </source>
</evidence>
<sequence length="170" mass="19715">MSTNAIALTRLLLRERSSLLRVAERILRDRPAAEDVTQSLWLRVQRVEDHPPIVNKRAYLYRLATNLAADHRRAARRHEALVVECDTAEQVPCTAPSAERRMLDREQVARLMKAVDELPPRCREVFILRKLENMPVHEICAKLGISRSMVARHMDNALRRCFDRMQEPGE</sequence>
<feature type="domain" description="RNA polymerase sigma factor 70 region 4 type 2" evidence="6">
    <location>
        <begin position="110"/>
        <end position="161"/>
    </location>
</feature>
<dbReference type="Gene3D" id="1.10.10.10">
    <property type="entry name" value="Winged helix-like DNA-binding domain superfamily/Winged helix DNA-binding domain"/>
    <property type="match status" value="1"/>
</dbReference>
<dbReference type="InterPro" id="IPR013249">
    <property type="entry name" value="RNA_pol_sigma70_r4_t2"/>
</dbReference>
<comment type="similarity">
    <text evidence="1">Belongs to the sigma-70 factor family. ECF subfamily.</text>
</comment>
<dbReference type="InterPro" id="IPR007627">
    <property type="entry name" value="RNA_pol_sigma70_r2"/>
</dbReference>
<gene>
    <name evidence="7" type="ORF">BV95_03593</name>
</gene>
<name>A0A081RA89_SPHCR</name>
<dbReference type="InterPro" id="IPR013324">
    <property type="entry name" value="RNA_pol_sigma_r3/r4-like"/>
</dbReference>
<dbReference type="PANTHER" id="PTHR43133:SF63">
    <property type="entry name" value="RNA POLYMERASE SIGMA FACTOR FECI-RELATED"/>
    <property type="match status" value="1"/>
</dbReference>
<protein>
    <submittedName>
        <fullName evidence="7">RNA polymerase, sigma-24 subunit, ECF subfamily</fullName>
    </submittedName>
</protein>
<evidence type="ECO:0000313" key="7">
    <source>
        <dbReference type="EMBL" id="KEQ52112.1"/>
    </source>
</evidence>
<accession>A0A081RA89</accession>
<dbReference type="InterPro" id="IPR039425">
    <property type="entry name" value="RNA_pol_sigma-70-like"/>
</dbReference>
<dbReference type="OrthoDB" id="9794372at2"/>
<dbReference type="CDD" id="cd06171">
    <property type="entry name" value="Sigma70_r4"/>
    <property type="match status" value="1"/>
</dbReference>
<comment type="caution">
    <text evidence="7">The sequence shown here is derived from an EMBL/GenBank/DDBJ whole genome shotgun (WGS) entry which is preliminary data.</text>
</comment>
<dbReference type="Gene3D" id="1.10.1740.10">
    <property type="match status" value="1"/>
</dbReference>
<reference evidence="7 8" key="1">
    <citation type="submission" date="2014-02" db="EMBL/GenBank/DDBJ databases">
        <title>Whole genome sequence of Sphingobium chlorophenolicum NBRC 16172.</title>
        <authorList>
            <person name="Gan H.M."/>
            <person name="Gan H.Y."/>
            <person name="Chew T.H."/>
            <person name="Savka M.A."/>
        </authorList>
    </citation>
    <scope>NUCLEOTIDE SEQUENCE [LARGE SCALE GENOMIC DNA]</scope>
    <source>
        <strain evidence="7 8">NBRC 16172</strain>
    </source>
</reference>
<proteinExistence type="inferred from homology"/>